<protein>
    <submittedName>
        <fullName evidence="2">Uncharacterized protein</fullName>
    </submittedName>
</protein>
<name>A0ABS2DFY6_9BACI</name>
<reference evidence="2 3" key="1">
    <citation type="submission" date="2021-02" db="EMBL/GenBank/DDBJ databases">
        <title>Bacillus sp. RD4P76, an endophyte from a halophyte.</title>
        <authorList>
            <person name="Sun J.-Q."/>
        </authorList>
    </citation>
    <scope>NUCLEOTIDE SEQUENCE [LARGE SCALE GENOMIC DNA]</scope>
    <source>
        <strain evidence="2 3">RD4P76</strain>
    </source>
</reference>
<keyword evidence="1" id="KW-0732">Signal</keyword>
<organism evidence="2 3">
    <name type="scientific">Bacillus suaedaesalsae</name>
    <dbReference type="NCBI Taxonomy" id="2810349"/>
    <lineage>
        <taxon>Bacteria</taxon>
        <taxon>Bacillati</taxon>
        <taxon>Bacillota</taxon>
        <taxon>Bacilli</taxon>
        <taxon>Bacillales</taxon>
        <taxon>Bacillaceae</taxon>
        <taxon>Bacillus</taxon>
    </lineage>
</organism>
<proteinExistence type="predicted"/>
<dbReference type="EMBL" id="JAFELM010000021">
    <property type="protein sequence ID" value="MBM6617390.1"/>
    <property type="molecule type" value="Genomic_DNA"/>
</dbReference>
<evidence type="ECO:0000313" key="2">
    <source>
        <dbReference type="EMBL" id="MBM6617390.1"/>
    </source>
</evidence>
<dbReference type="Proteomes" id="UP001518925">
    <property type="component" value="Unassembled WGS sequence"/>
</dbReference>
<keyword evidence="3" id="KW-1185">Reference proteome</keyword>
<dbReference type="RefSeq" id="WP_204202760.1">
    <property type="nucleotide sequence ID" value="NZ_JAFELM010000021.1"/>
</dbReference>
<evidence type="ECO:0000256" key="1">
    <source>
        <dbReference type="SAM" id="SignalP"/>
    </source>
</evidence>
<accession>A0ABS2DFY6</accession>
<feature type="chain" id="PRO_5047289785" evidence="1">
    <location>
        <begin position="29"/>
        <end position="194"/>
    </location>
</feature>
<gene>
    <name evidence="2" type="ORF">JR050_06835</name>
</gene>
<feature type="signal peptide" evidence="1">
    <location>
        <begin position="1"/>
        <end position="28"/>
    </location>
</feature>
<comment type="caution">
    <text evidence="2">The sequence shown here is derived from an EMBL/GenBank/DDBJ whole genome shotgun (WGS) entry which is preliminary data.</text>
</comment>
<evidence type="ECO:0000313" key="3">
    <source>
        <dbReference type="Proteomes" id="UP001518925"/>
    </source>
</evidence>
<sequence length="194" mass="21617">MKLKLVRNLFLSLLTVALFLAPTFNVNAATYSWNIYSNYIEYQPTGQDFYNKSCGQVNNATQGYFRLPTTYSDQTIASYTVATNKTVKLDFGSCSSYGMTHILSRHVPEQFIGNPTTTQSFFNPGYSIGFYENVIANIINSNKTQIANYGFSSSGTVVYGYVYGNTAYKVKLVVKGGKVITMYPDGWGLGVKKY</sequence>